<dbReference type="OrthoDB" id="7859692at2"/>
<keyword evidence="1" id="KW-1133">Transmembrane helix</keyword>
<keyword evidence="1" id="KW-0472">Membrane</keyword>
<keyword evidence="1" id="KW-0812">Transmembrane</keyword>
<evidence type="ECO:0000256" key="1">
    <source>
        <dbReference type="SAM" id="Phobius"/>
    </source>
</evidence>
<sequence>MPLDVLFVVVVLGVAGVVWLVHSTGGSAVRRFTDDADAARVWSFDHPSEQVETVILSKAGKAALIETDRGSGLLWSFEADAVSYPLLPASLRAVSEHPRGLRVELAEFHTPATVLELTGAEVAAWTAYLSRFVRR</sequence>
<proteinExistence type="predicted"/>
<keyword evidence="3" id="KW-1185">Reference proteome</keyword>
<evidence type="ECO:0000313" key="2">
    <source>
        <dbReference type="EMBL" id="SPF27890.1"/>
    </source>
</evidence>
<feature type="transmembrane region" description="Helical" evidence="1">
    <location>
        <begin position="6"/>
        <end position="22"/>
    </location>
</feature>
<dbReference type="Proteomes" id="UP000244932">
    <property type="component" value="Unassembled WGS sequence"/>
</dbReference>
<reference evidence="2 3" key="1">
    <citation type="submission" date="2018-03" db="EMBL/GenBank/DDBJ databases">
        <authorList>
            <person name="Keele B.F."/>
        </authorList>
    </citation>
    <scope>NUCLEOTIDE SEQUENCE [LARGE SCALE GENOMIC DNA]</scope>
    <source>
        <strain evidence="2 3">CeCT 8812</strain>
    </source>
</reference>
<dbReference type="EMBL" id="OMKW01000001">
    <property type="protein sequence ID" value="SPF27890.1"/>
    <property type="molecule type" value="Genomic_DNA"/>
</dbReference>
<dbReference type="RefSeq" id="WP_108780656.1">
    <property type="nucleotide sequence ID" value="NZ_OMKW01000001.1"/>
</dbReference>
<organism evidence="2 3">
    <name type="scientific">Pontivivens insulae</name>
    <dbReference type="NCBI Taxonomy" id="1639689"/>
    <lineage>
        <taxon>Bacteria</taxon>
        <taxon>Pseudomonadati</taxon>
        <taxon>Pseudomonadota</taxon>
        <taxon>Alphaproteobacteria</taxon>
        <taxon>Rhodobacterales</taxon>
        <taxon>Paracoccaceae</taxon>
        <taxon>Pontivivens</taxon>
    </lineage>
</organism>
<name>A0A2R8A7A1_9RHOB</name>
<protein>
    <submittedName>
        <fullName evidence="2">Uncharacterized protein</fullName>
    </submittedName>
</protein>
<dbReference type="AlphaFoldDB" id="A0A2R8A7A1"/>
<evidence type="ECO:0000313" key="3">
    <source>
        <dbReference type="Proteomes" id="UP000244932"/>
    </source>
</evidence>
<gene>
    <name evidence="2" type="ORF">POI8812_00185</name>
</gene>
<accession>A0A2R8A7A1</accession>